<feature type="transmembrane region" description="Helical" evidence="7">
    <location>
        <begin position="158"/>
        <end position="179"/>
    </location>
</feature>
<feature type="binding site" evidence="9">
    <location>
        <position position="184"/>
    </location>
    <ligand>
        <name>Mg(2+)</name>
        <dbReference type="ChEBI" id="CHEBI:18420"/>
    </ligand>
</feature>
<comment type="similarity">
    <text evidence="2 7">Belongs to the glycosyltransferase 4 family. MraY subfamily.</text>
</comment>
<reference evidence="10" key="1">
    <citation type="journal article" date="2020" name="mSystems">
        <title>Genome- and Community-Level Interaction Insights into Carbon Utilization and Element Cycling Functions of Hydrothermarchaeota in Hydrothermal Sediment.</title>
        <authorList>
            <person name="Zhou Z."/>
            <person name="Liu Y."/>
            <person name="Xu W."/>
            <person name="Pan J."/>
            <person name="Luo Z.H."/>
            <person name="Li M."/>
        </authorList>
    </citation>
    <scope>NUCLEOTIDE SEQUENCE [LARGE SCALE GENOMIC DNA]</scope>
    <source>
        <strain evidence="10">SpSt-289</strain>
    </source>
</reference>
<organism evidence="10">
    <name type="scientific">Caldilinea aerophila</name>
    <dbReference type="NCBI Taxonomy" id="133453"/>
    <lineage>
        <taxon>Bacteria</taxon>
        <taxon>Bacillati</taxon>
        <taxon>Chloroflexota</taxon>
        <taxon>Caldilineae</taxon>
        <taxon>Caldilineales</taxon>
        <taxon>Caldilineaceae</taxon>
        <taxon>Caldilinea</taxon>
    </lineage>
</organism>
<feature type="transmembrane region" description="Helical" evidence="7">
    <location>
        <begin position="91"/>
        <end position="108"/>
    </location>
</feature>
<evidence type="ECO:0000256" key="8">
    <source>
        <dbReference type="NCBIfam" id="TIGR00445"/>
    </source>
</evidence>
<feature type="transmembrane region" description="Helical" evidence="7">
    <location>
        <begin position="129"/>
        <end position="146"/>
    </location>
</feature>
<dbReference type="GO" id="GO:0008963">
    <property type="term" value="F:phospho-N-acetylmuramoyl-pentapeptide-transferase activity"/>
    <property type="evidence" value="ECO:0007669"/>
    <property type="project" value="UniProtKB-UniRule"/>
</dbReference>
<comment type="pathway">
    <text evidence="7">Cell wall biogenesis; peptidoglycan biosynthesis.</text>
</comment>
<dbReference type="UniPathway" id="UPA00219"/>
<keyword evidence="7" id="KW-0961">Cell wall biogenesis/degradation</keyword>
<keyword evidence="5 7" id="KW-1133">Transmembrane helix</keyword>
<dbReference type="GO" id="GO:0009252">
    <property type="term" value="P:peptidoglycan biosynthetic process"/>
    <property type="evidence" value="ECO:0007669"/>
    <property type="project" value="UniProtKB-UniRule"/>
</dbReference>
<evidence type="ECO:0000256" key="7">
    <source>
        <dbReference type="HAMAP-Rule" id="MF_00038"/>
    </source>
</evidence>
<feature type="transmembrane region" description="Helical" evidence="7">
    <location>
        <begin position="325"/>
        <end position="341"/>
    </location>
</feature>
<feature type="transmembrane region" description="Helical" evidence="7">
    <location>
        <begin position="215"/>
        <end position="233"/>
    </location>
</feature>
<name>A0A7C1FHI5_9CHLR</name>
<dbReference type="AlphaFoldDB" id="A0A7C1FHI5"/>
<dbReference type="InterPro" id="IPR018480">
    <property type="entry name" value="PNAcMuramoyl-5peptid_Trfase_CS"/>
</dbReference>
<sequence length="342" mass="37381">MDNPLEPRMAYALSLGTISFLFAVLWGKPLISFLRRKGIGKQIRIEQPGSHQLKTGTPTMGGILFVVPVLVIIGLLNIVNLLGMDAIGQSTLLLFFCLGSHALLGAVDDWQGIKGIRGRGEGMSPRMKSTFQFLFAAIIGSVLYFGPPQWDYVGVPTFVNFFRIGPWIIPVTVVVLYLTSNAVNFTDGLDSLAGSTSLVAFACYGTIAYLQEQVYLAIFCFTLAGALLGFLWYNAYPAQLIMGDAGSLPLGATLGLVSIMTGQWLLLPVIGLVFAIEALSVLIQVTYFKLSKRWYGEGCRVFKMAPLHHHFELLGWSEMQVKERFFIISVLAGMLGVALALI</sequence>
<keyword evidence="7 9" id="KW-0479">Metal-binding</keyword>
<dbReference type="Pfam" id="PF00953">
    <property type="entry name" value="Glycos_transf_4"/>
    <property type="match status" value="1"/>
</dbReference>
<evidence type="ECO:0000256" key="4">
    <source>
        <dbReference type="ARBA" id="ARBA00022692"/>
    </source>
</evidence>
<gene>
    <name evidence="7" type="primary">mraY</name>
    <name evidence="10" type="ORF">ENQ20_16830</name>
</gene>
<evidence type="ECO:0000256" key="9">
    <source>
        <dbReference type="PIRSR" id="PIRSR600715-1"/>
    </source>
</evidence>
<dbReference type="PROSITE" id="PS01347">
    <property type="entry name" value="MRAY_1"/>
    <property type="match status" value="1"/>
</dbReference>
<dbReference type="CDD" id="cd06852">
    <property type="entry name" value="GT_MraY"/>
    <property type="match status" value="1"/>
</dbReference>
<dbReference type="InterPro" id="IPR003524">
    <property type="entry name" value="PNAcMuramoyl-5peptid_Trfase"/>
</dbReference>
<dbReference type="EMBL" id="DSMG01000176">
    <property type="protein sequence ID" value="HDX33132.1"/>
    <property type="molecule type" value="Genomic_DNA"/>
</dbReference>
<dbReference type="GO" id="GO:0005886">
    <property type="term" value="C:plasma membrane"/>
    <property type="evidence" value="ECO:0007669"/>
    <property type="project" value="UniProtKB-SubCell"/>
</dbReference>
<comment type="catalytic activity">
    <reaction evidence="7">
        <text>UDP-N-acetyl-alpha-D-muramoyl-L-alanyl-gamma-D-glutamyl-meso-2,6-diaminopimeloyl-D-alanyl-D-alanine + di-trans,octa-cis-undecaprenyl phosphate = di-trans,octa-cis-undecaprenyl diphospho-N-acetyl-alpha-D-muramoyl-L-alanyl-D-glutamyl-meso-2,6-diaminopimeloyl-D-alanyl-D-alanine + UMP</text>
        <dbReference type="Rhea" id="RHEA:28386"/>
        <dbReference type="ChEBI" id="CHEBI:57865"/>
        <dbReference type="ChEBI" id="CHEBI:60392"/>
        <dbReference type="ChEBI" id="CHEBI:61386"/>
        <dbReference type="ChEBI" id="CHEBI:61387"/>
        <dbReference type="EC" id="2.7.8.13"/>
    </reaction>
</comment>
<dbReference type="InterPro" id="IPR000715">
    <property type="entry name" value="Glycosyl_transferase_4"/>
</dbReference>
<dbReference type="GO" id="GO:0046872">
    <property type="term" value="F:metal ion binding"/>
    <property type="evidence" value="ECO:0007669"/>
    <property type="project" value="UniProtKB-KW"/>
</dbReference>
<keyword evidence="6 7" id="KW-0472">Membrane</keyword>
<accession>A0A7C1FHI5</accession>
<keyword evidence="3 7" id="KW-0808">Transferase</keyword>
<keyword evidence="7" id="KW-0133">Cell shape</keyword>
<keyword evidence="7" id="KW-1003">Cell membrane</keyword>
<comment type="cofactor">
    <cofactor evidence="7 9">
        <name>Mg(2+)</name>
        <dbReference type="ChEBI" id="CHEBI:18420"/>
    </cofactor>
</comment>
<dbReference type="GO" id="GO:0071555">
    <property type="term" value="P:cell wall organization"/>
    <property type="evidence" value="ECO:0007669"/>
    <property type="project" value="UniProtKB-KW"/>
</dbReference>
<comment type="caution">
    <text evidence="10">The sequence shown here is derived from an EMBL/GenBank/DDBJ whole genome shotgun (WGS) entry which is preliminary data.</text>
</comment>
<comment type="subcellular location">
    <subcellularLocation>
        <location evidence="7">Cell membrane</location>
        <topology evidence="7">Multi-pass membrane protein</topology>
    </subcellularLocation>
    <subcellularLocation>
        <location evidence="1">Membrane</location>
        <topology evidence="1">Multi-pass membrane protein</topology>
    </subcellularLocation>
</comment>
<dbReference type="NCBIfam" id="TIGR00445">
    <property type="entry name" value="mraY"/>
    <property type="match status" value="1"/>
</dbReference>
<evidence type="ECO:0000256" key="6">
    <source>
        <dbReference type="ARBA" id="ARBA00023136"/>
    </source>
</evidence>
<evidence type="ECO:0000313" key="10">
    <source>
        <dbReference type="EMBL" id="HDX33132.1"/>
    </source>
</evidence>
<dbReference type="EC" id="2.7.8.13" evidence="7 8"/>
<evidence type="ECO:0000256" key="5">
    <source>
        <dbReference type="ARBA" id="ARBA00022989"/>
    </source>
</evidence>
<dbReference type="GO" id="GO:0051301">
    <property type="term" value="P:cell division"/>
    <property type="evidence" value="ECO:0007669"/>
    <property type="project" value="UniProtKB-KW"/>
</dbReference>
<keyword evidence="7" id="KW-0573">Peptidoglycan synthesis</keyword>
<feature type="transmembrane region" description="Helical" evidence="7">
    <location>
        <begin position="265"/>
        <end position="288"/>
    </location>
</feature>
<evidence type="ECO:0000256" key="3">
    <source>
        <dbReference type="ARBA" id="ARBA00022679"/>
    </source>
</evidence>
<feature type="transmembrane region" description="Helical" evidence="7">
    <location>
        <begin position="12"/>
        <end position="34"/>
    </location>
</feature>
<keyword evidence="7" id="KW-0131">Cell cycle</keyword>
<keyword evidence="4 7" id="KW-0812">Transmembrane</keyword>
<dbReference type="GO" id="GO:0008360">
    <property type="term" value="P:regulation of cell shape"/>
    <property type="evidence" value="ECO:0007669"/>
    <property type="project" value="UniProtKB-KW"/>
</dbReference>
<feature type="transmembrane region" description="Helical" evidence="7">
    <location>
        <begin position="191"/>
        <end position="209"/>
    </location>
</feature>
<evidence type="ECO:0000256" key="2">
    <source>
        <dbReference type="ARBA" id="ARBA00005583"/>
    </source>
</evidence>
<evidence type="ECO:0000256" key="1">
    <source>
        <dbReference type="ARBA" id="ARBA00004141"/>
    </source>
</evidence>
<dbReference type="PANTHER" id="PTHR22926">
    <property type="entry name" value="PHOSPHO-N-ACETYLMURAMOYL-PENTAPEPTIDE-TRANSFERASE"/>
    <property type="match status" value="1"/>
</dbReference>
<comment type="function">
    <text evidence="7">Catalyzes the initial step of the lipid cycle reactions in the biosynthesis of the cell wall peptidoglycan: transfers peptidoglycan precursor phospho-MurNAc-pentapeptide from UDP-MurNAc-pentapeptide onto the lipid carrier undecaprenyl phosphate, yielding undecaprenyl-pyrophosphoryl-MurNAc-pentapeptide, known as lipid I.</text>
</comment>
<proteinExistence type="inferred from homology"/>
<keyword evidence="7 9" id="KW-0460">Magnesium</keyword>
<protein>
    <recommendedName>
        <fullName evidence="7 8">Phospho-N-acetylmuramoyl-pentapeptide-transferase</fullName>
        <ecNumber evidence="7 8">2.7.8.13</ecNumber>
    </recommendedName>
    <alternativeName>
        <fullName evidence="7">UDP-MurNAc-pentapeptide phosphotransferase</fullName>
    </alternativeName>
</protein>
<keyword evidence="7" id="KW-0132">Cell division</keyword>
<dbReference type="HAMAP" id="MF_00038">
    <property type="entry name" value="MraY"/>
    <property type="match status" value="1"/>
</dbReference>
<dbReference type="PANTHER" id="PTHR22926:SF5">
    <property type="entry name" value="PHOSPHO-N-ACETYLMURAMOYL-PENTAPEPTIDE-TRANSFERASE HOMOLOG"/>
    <property type="match status" value="1"/>
</dbReference>
<dbReference type="Pfam" id="PF10555">
    <property type="entry name" value="MraY_sig1"/>
    <property type="match status" value="1"/>
</dbReference>
<feature type="binding site" evidence="9">
    <location>
        <position position="244"/>
    </location>
    <ligand>
        <name>Mg(2+)</name>
        <dbReference type="ChEBI" id="CHEBI:18420"/>
    </ligand>
</feature>
<feature type="transmembrane region" description="Helical" evidence="7">
    <location>
        <begin position="55"/>
        <end position="79"/>
    </location>
</feature>